<name>A0ABR7N7H9_9FIRM</name>
<gene>
    <name evidence="1" type="ORF">H8716_04300</name>
</gene>
<dbReference type="Pfam" id="PF05711">
    <property type="entry name" value="TylF"/>
    <property type="match status" value="1"/>
</dbReference>
<reference evidence="1 2" key="1">
    <citation type="submission" date="2020-08" db="EMBL/GenBank/DDBJ databases">
        <title>Genome public.</title>
        <authorList>
            <person name="Liu C."/>
            <person name="Sun Q."/>
        </authorList>
    </citation>
    <scope>NUCLEOTIDE SEQUENCE [LARGE SCALE GENOMIC DNA]</scope>
    <source>
        <strain evidence="1 2">NSJ-46</strain>
    </source>
</reference>
<dbReference type="GO" id="GO:0008168">
    <property type="term" value="F:methyltransferase activity"/>
    <property type="evidence" value="ECO:0007669"/>
    <property type="project" value="UniProtKB-KW"/>
</dbReference>
<accession>A0ABR7N7H9</accession>
<organism evidence="1 2">
    <name type="scientific">Jingyaoa shaoxingensis</name>
    <dbReference type="NCBI Taxonomy" id="2763671"/>
    <lineage>
        <taxon>Bacteria</taxon>
        <taxon>Bacillati</taxon>
        <taxon>Bacillota</taxon>
        <taxon>Clostridia</taxon>
        <taxon>Lachnospirales</taxon>
        <taxon>Lachnospiraceae</taxon>
        <taxon>Jingyaoa</taxon>
    </lineage>
</organism>
<dbReference type="InterPro" id="IPR008884">
    <property type="entry name" value="TylF_MeTrfase"/>
</dbReference>
<protein>
    <submittedName>
        <fullName evidence="1">Class I SAM-dependent methyltransferase</fullName>
    </submittedName>
</protein>
<proteinExistence type="predicted"/>
<comment type="caution">
    <text evidence="1">The sequence shown here is derived from an EMBL/GenBank/DDBJ whole genome shotgun (WGS) entry which is preliminary data.</text>
</comment>
<keyword evidence="2" id="KW-1185">Reference proteome</keyword>
<dbReference type="GO" id="GO:0032259">
    <property type="term" value="P:methylation"/>
    <property type="evidence" value="ECO:0007669"/>
    <property type="project" value="UniProtKB-KW"/>
</dbReference>
<dbReference type="Gene3D" id="3.40.50.150">
    <property type="entry name" value="Vaccinia Virus protein VP39"/>
    <property type="match status" value="1"/>
</dbReference>
<dbReference type="Proteomes" id="UP000657421">
    <property type="component" value="Unassembled WGS sequence"/>
</dbReference>
<dbReference type="SUPFAM" id="SSF53335">
    <property type="entry name" value="S-adenosyl-L-methionine-dependent methyltransferases"/>
    <property type="match status" value="1"/>
</dbReference>
<dbReference type="PANTHER" id="PTHR40036:SF1">
    <property type="entry name" value="MACROCIN O-METHYLTRANSFERASE"/>
    <property type="match status" value="1"/>
</dbReference>
<dbReference type="PANTHER" id="PTHR40036">
    <property type="entry name" value="MACROCIN O-METHYLTRANSFERASE"/>
    <property type="match status" value="1"/>
</dbReference>
<dbReference type="EMBL" id="JACRSZ010000003">
    <property type="protein sequence ID" value="MBC8572309.1"/>
    <property type="molecule type" value="Genomic_DNA"/>
</dbReference>
<evidence type="ECO:0000313" key="2">
    <source>
        <dbReference type="Proteomes" id="UP000657421"/>
    </source>
</evidence>
<sequence>MMTKHVCKTIIFGAGQIGQMTARLLGNSYQIMCFADNDPRKHGQFIGNIPICSPSKAAALLPDLIILGVLDEERRGSMMQQMEHLGYHGSFCDSSALRMFDARVAVMRLLAEQMHQQNIPGDVAELGVFQGDFSCLISTAFPDRKIHLFDTFEGFSEKDIAVETSRHLSRAKTGDFSSTDVDSVLRIMPDSSHVIIHKGWFPDTFSDITDETFCFVSLDADLYAPTAAALPLFYERLSIGGVLLIHDVYSTQFSGCNKAVDEFCLKHHLFADPVCDLHGSAMIRKHSIFI</sequence>
<dbReference type="InterPro" id="IPR029063">
    <property type="entry name" value="SAM-dependent_MTases_sf"/>
</dbReference>
<evidence type="ECO:0000313" key="1">
    <source>
        <dbReference type="EMBL" id="MBC8572309.1"/>
    </source>
</evidence>
<keyword evidence="1" id="KW-0489">Methyltransferase</keyword>
<dbReference type="RefSeq" id="WP_249307293.1">
    <property type="nucleotide sequence ID" value="NZ_JACRSZ010000003.1"/>
</dbReference>
<keyword evidence="1" id="KW-0808">Transferase</keyword>